<dbReference type="EMBL" id="KI685484">
    <property type="protein sequence ID" value="ETK90490.1"/>
    <property type="molecule type" value="Genomic_DNA"/>
</dbReference>
<sequence>MGDLETVELKLFIKGHPKKSVDRCFDHIRKQFAKQDVWTTDQMFEVINAAASSSARHLDSLEPPTPNFEKKQQMLNRVRLYVPEKYVNDPIYAAPNNEEEKKGRCTEKAECCQEQ</sequence>
<evidence type="ECO:0000313" key="2">
    <source>
        <dbReference type="EMBL" id="ETK90490.1"/>
    </source>
</evidence>
<dbReference type="AlphaFoldDB" id="W2NET8"/>
<reference evidence="4" key="3">
    <citation type="submission" date="2013-11" db="EMBL/GenBank/DDBJ databases">
        <title>The Genome Sequence of Phytophthora parasitica IAC_01/95.</title>
        <authorList>
            <consortium name="The Broad Institute Genomics Platform"/>
            <person name="Russ C."/>
            <person name="Tyler B."/>
            <person name="Panabieres F."/>
            <person name="Shan W."/>
            <person name="Tripathy S."/>
            <person name="Grunwald N."/>
            <person name="Machado M."/>
            <person name="Johnson C.S."/>
            <person name="Arredondo F."/>
            <person name="Hong C."/>
            <person name="Coffey M."/>
            <person name="Young S.K."/>
            <person name="Zeng Q."/>
            <person name="Gargeya S."/>
            <person name="Fitzgerald M."/>
            <person name="Abouelleil A."/>
            <person name="Alvarado L."/>
            <person name="Chapman S.B."/>
            <person name="Gainer-Dewar J."/>
            <person name="Goldberg J."/>
            <person name="Griggs A."/>
            <person name="Gujja S."/>
            <person name="Hansen M."/>
            <person name="Howarth C."/>
            <person name="Imamovic A."/>
            <person name="Ireland A."/>
            <person name="Larimer J."/>
            <person name="McCowan C."/>
            <person name="Murphy C."/>
            <person name="Pearson M."/>
            <person name="Poon T.W."/>
            <person name="Priest M."/>
            <person name="Roberts A."/>
            <person name="Saif S."/>
            <person name="Shea T."/>
            <person name="Sykes S."/>
            <person name="Wortman J."/>
            <person name="Nusbaum C."/>
            <person name="Birren B."/>
        </authorList>
    </citation>
    <scope>NUCLEOTIDE SEQUENCE [LARGE SCALE GENOMIC DNA]</scope>
    <source>
        <strain evidence="4">IAC_01/95</strain>
    </source>
</reference>
<feature type="domain" description="DUF7869" evidence="1">
    <location>
        <begin position="5"/>
        <end position="58"/>
    </location>
</feature>
<dbReference type="Proteomes" id="UP000053864">
    <property type="component" value="Unassembled WGS sequence"/>
</dbReference>
<accession>W2NET8</accession>
<dbReference type="Proteomes" id="UP000053236">
    <property type="component" value="Unassembled WGS sequence"/>
</dbReference>
<evidence type="ECO:0000313" key="5">
    <source>
        <dbReference type="Proteomes" id="UP000053864"/>
    </source>
</evidence>
<dbReference type="EMBL" id="KI692948">
    <property type="protein sequence ID" value="ETM46219.1"/>
    <property type="molecule type" value="Genomic_DNA"/>
</dbReference>
<dbReference type="PANTHER" id="PTHR34415:SF1">
    <property type="entry name" value="INTEGRASE CATALYTIC DOMAIN-CONTAINING PROTEIN"/>
    <property type="match status" value="1"/>
</dbReference>
<dbReference type="Proteomes" id="UP000054532">
    <property type="component" value="Unassembled WGS sequence"/>
</dbReference>
<name>W2NET8_PHYNI</name>
<organism evidence="4">
    <name type="scientific">Phytophthora nicotianae</name>
    <name type="common">Potato buckeye rot agent</name>
    <name type="synonym">Phytophthora parasitica</name>
    <dbReference type="NCBI Taxonomy" id="4792"/>
    <lineage>
        <taxon>Eukaryota</taxon>
        <taxon>Sar</taxon>
        <taxon>Stramenopiles</taxon>
        <taxon>Oomycota</taxon>
        <taxon>Peronosporomycetes</taxon>
        <taxon>Peronosporales</taxon>
        <taxon>Peronosporaceae</taxon>
        <taxon>Phytophthora</taxon>
    </lineage>
</organism>
<protein>
    <recommendedName>
        <fullName evidence="1">DUF7869 domain-containing protein</fullName>
    </recommendedName>
</protein>
<reference evidence="3 5" key="2">
    <citation type="submission" date="2013-11" db="EMBL/GenBank/DDBJ databases">
        <title>The Genome Sequence of Phytophthora parasitica CJ05E6.</title>
        <authorList>
            <consortium name="The Broad Institute Genomics Platform"/>
            <person name="Russ C."/>
            <person name="Tyler B."/>
            <person name="Panabieres F."/>
            <person name="Shan W."/>
            <person name="Tripathy S."/>
            <person name="Grunwald N."/>
            <person name="Machado M."/>
            <person name="Johnson C.S."/>
            <person name="Arredondo F."/>
            <person name="Hong C."/>
            <person name="Coffey M."/>
            <person name="Young S.K."/>
            <person name="Zeng Q."/>
            <person name="Gargeya S."/>
            <person name="Fitzgerald M."/>
            <person name="Abouelleil A."/>
            <person name="Alvarado L."/>
            <person name="Chapman S.B."/>
            <person name="Gainer-Dewar J."/>
            <person name="Goldberg J."/>
            <person name="Griggs A."/>
            <person name="Gujja S."/>
            <person name="Hansen M."/>
            <person name="Howarth C."/>
            <person name="Imamovic A."/>
            <person name="Ireland A."/>
            <person name="Larimer J."/>
            <person name="McCowan C."/>
            <person name="Murphy C."/>
            <person name="Pearson M."/>
            <person name="Poon T.W."/>
            <person name="Priest M."/>
            <person name="Roberts A."/>
            <person name="Saif S."/>
            <person name="Shea T."/>
            <person name="Sykes S."/>
            <person name="Wortman J."/>
            <person name="Nusbaum C."/>
            <person name="Birren B."/>
        </authorList>
    </citation>
    <scope>NUCLEOTIDE SEQUENCE [LARGE SCALE GENOMIC DNA]</scope>
    <source>
        <strain evidence="3 5">CJ05E6</strain>
    </source>
</reference>
<dbReference type="InterPro" id="IPR057191">
    <property type="entry name" value="DUF7869"/>
</dbReference>
<dbReference type="PANTHER" id="PTHR34415">
    <property type="entry name" value="INTEGRASE CATALYTIC DOMAIN-CONTAINING PROTEIN"/>
    <property type="match status" value="1"/>
</dbReference>
<evidence type="ECO:0000259" key="1">
    <source>
        <dbReference type="Pfam" id="PF25273"/>
    </source>
</evidence>
<proteinExistence type="predicted"/>
<dbReference type="EMBL" id="KI671907">
    <property type="protein sequence ID" value="ETL44724.1"/>
    <property type="molecule type" value="Genomic_DNA"/>
</dbReference>
<reference evidence="2" key="1">
    <citation type="submission" date="2013-11" db="EMBL/GenBank/DDBJ databases">
        <title>The Genome Sequence of Phytophthora parasitica CJ02B3.</title>
        <authorList>
            <consortium name="The Broad Institute Genomics Platform"/>
            <person name="Russ C."/>
            <person name="Tyler B."/>
            <person name="Panabieres F."/>
            <person name="Shan W."/>
            <person name="Tripathy S."/>
            <person name="Grunwald N."/>
            <person name="Machado M."/>
            <person name="Johnson C.S."/>
            <person name="Arredondo F."/>
            <person name="Hong C."/>
            <person name="Coffey M."/>
            <person name="Young S.K."/>
            <person name="Zeng Q."/>
            <person name="Gargeya S."/>
            <person name="Fitzgerald M."/>
            <person name="Abouelleil A."/>
            <person name="Alvarado L."/>
            <person name="Chapman S.B."/>
            <person name="Gainer-Dewar J."/>
            <person name="Goldberg J."/>
            <person name="Griggs A."/>
            <person name="Gujja S."/>
            <person name="Hansen M."/>
            <person name="Howarth C."/>
            <person name="Imamovic A."/>
            <person name="Ireland A."/>
            <person name="Larimer J."/>
            <person name="McCowan C."/>
            <person name="Murphy C."/>
            <person name="Pearson M."/>
            <person name="Poon T.W."/>
            <person name="Priest M."/>
            <person name="Roberts A."/>
            <person name="Saif S."/>
            <person name="Shea T."/>
            <person name="Sykes S."/>
            <person name="Wortman J."/>
            <person name="Nusbaum C."/>
            <person name="Birren B."/>
        </authorList>
    </citation>
    <scope>NUCLEOTIDE SEQUENCE [LARGE SCALE GENOMIC DNA]</scope>
    <source>
        <strain evidence="2">CJ02B3</strain>
    </source>
</reference>
<evidence type="ECO:0000313" key="4">
    <source>
        <dbReference type="EMBL" id="ETM46219.1"/>
    </source>
</evidence>
<dbReference type="Pfam" id="PF25273">
    <property type="entry name" value="DUF7869"/>
    <property type="match status" value="1"/>
</dbReference>
<evidence type="ECO:0000313" key="3">
    <source>
        <dbReference type="EMBL" id="ETL44724.1"/>
    </source>
</evidence>
<gene>
    <name evidence="4" type="ORF">L914_08855</name>
    <name evidence="2" type="ORF">L915_05749</name>
    <name evidence="3" type="ORF">L916_05016</name>
</gene>